<dbReference type="EMBL" id="JACAGB010000115">
    <property type="protein sequence ID" value="KAF6269180.1"/>
    <property type="molecule type" value="Genomic_DNA"/>
</dbReference>
<evidence type="ECO:0000313" key="3">
    <source>
        <dbReference type="Proteomes" id="UP000558488"/>
    </source>
</evidence>
<proteinExistence type="predicted"/>
<keyword evidence="3" id="KW-1185">Reference proteome</keyword>
<accession>A0A7J7QZ67</accession>
<feature type="region of interest" description="Disordered" evidence="1">
    <location>
        <begin position="92"/>
        <end position="142"/>
    </location>
</feature>
<sequence>MLPPWSVGLRGQSVGLWPKDSVPGAGEQQVCLRAGFRCQGTARLRDWPAPALSSRRRSPHSAIHARFAFPGLCFPRSGATCWELALYEGKRSVGSQSAPGGTDRRPSPRHPPAMPTAVSAQRRPRSLLSANPGSCSAEGSPGGSPVCLSPENAFRCALPLGRPRGCQPALGCHVGVFTFADLPGTSEEGGPSLKQPVTCAWGQPFLGRGLLR</sequence>
<protein>
    <submittedName>
        <fullName evidence="2">Uncharacterized protein</fullName>
    </submittedName>
</protein>
<name>A0A7J7QZ67_PIPKU</name>
<gene>
    <name evidence="2" type="ORF">mPipKuh1_008119</name>
</gene>
<evidence type="ECO:0000313" key="2">
    <source>
        <dbReference type="EMBL" id="KAF6269180.1"/>
    </source>
</evidence>
<reference evidence="2 3" key="1">
    <citation type="journal article" date="2020" name="Nature">
        <title>Six reference-quality genomes reveal evolution of bat adaptations.</title>
        <authorList>
            <person name="Jebb D."/>
            <person name="Huang Z."/>
            <person name="Pippel M."/>
            <person name="Hughes G.M."/>
            <person name="Lavrichenko K."/>
            <person name="Devanna P."/>
            <person name="Winkler S."/>
            <person name="Jermiin L.S."/>
            <person name="Skirmuntt E.C."/>
            <person name="Katzourakis A."/>
            <person name="Burkitt-Gray L."/>
            <person name="Ray D.A."/>
            <person name="Sullivan K.A.M."/>
            <person name="Roscito J.G."/>
            <person name="Kirilenko B.M."/>
            <person name="Davalos L.M."/>
            <person name="Corthals A.P."/>
            <person name="Power M.L."/>
            <person name="Jones G."/>
            <person name="Ransome R.D."/>
            <person name="Dechmann D.K.N."/>
            <person name="Locatelli A.G."/>
            <person name="Puechmaille S.J."/>
            <person name="Fedrigo O."/>
            <person name="Jarvis E.D."/>
            <person name="Hiller M."/>
            <person name="Vernes S.C."/>
            <person name="Myers E.W."/>
            <person name="Teeling E.C."/>
        </authorList>
    </citation>
    <scope>NUCLEOTIDE SEQUENCE [LARGE SCALE GENOMIC DNA]</scope>
    <source>
        <strain evidence="2">MPipKuh1</strain>
        <tissue evidence="2">Flight muscle</tissue>
    </source>
</reference>
<organism evidence="2 3">
    <name type="scientific">Pipistrellus kuhlii</name>
    <name type="common">Kuhl's pipistrelle</name>
    <dbReference type="NCBI Taxonomy" id="59472"/>
    <lineage>
        <taxon>Eukaryota</taxon>
        <taxon>Metazoa</taxon>
        <taxon>Chordata</taxon>
        <taxon>Craniata</taxon>
        <taxon>Vertebrata</taxon>
        <taxon>Euteleostomi</taxon>
        <taxon>Mammalia</taxon>
        <taxon>Eutheria</taxon>
        <taxon>Laurasiatheria</taxon>
        <taxon>Chiroptera</taxon>
        <taxon>Yangochiroptera</taxon>
        <taxon>Vespertilionidae</taxon>
        <taxon>Pipistrellus</taxon>
    </lineage>
</organism>
<dbReference type="AlphaFoldDB" id="A0A7J7QZ67"/>
<evidence type="ECO:0000256" key="1">
    <source>
        <dbReference type="SAM" id="MobiDB-lite"/>
    </source>
</evidence>
<dbReference type="Proteomes" id="UP000558488">
    <property type="component" value="Unassembled WGS sequence"/>
</dbReference>
<comment type="caution">
    <text evidence="2">The sequence shown here is derived from an EMBL/GenBank/DDBJ whole genome shotgun (WGS) entry which is preliminary data.</text>
</comment>